<dbReference type="SUPFAM" id="SSF53098">
    <property type="entry name" value="Ribonuclease H-like"/>
    <property type="match status" value="1"/>
</dbReference>
<evidence type="ECO:0000313" key="3">
    <source>
        <dbReference type="Proteomes" id="UP001501576"/>
    </source>
</evidence>
<accession>A0ABP3N086</accession>
<dbReference type="Proteomes" id="UP001501576">
    <property type="component" value="Unassembled WGS sequence"/>
</dbReference>
<dbReference type="InterPro" id="IPR012337">
    <property type="entry name" value="RNaseH-like_sf"/>
</dbReference>
<sequence>MRSIRILVLRLARENPSWGYRRLHGELLVLGVKVAASIVWKILKDAGVDPAPDRSSSTWADFLRSQADALLACDFLETVTLSGTRMYVLAVIEHSSRRIRILGATAHPTTSWVTQAAKNLVMDLEDVGCQARFIIRDRDGKFPALFDALLKDTGIEVVLTDIQMPRMNSIMERWVQTCRHELLDRTLIWNQRHLLHALREFEEFYNSHRPHQVIANTRPLHPLPTPIDDPEKLSHLDIRRHDRLRGILHEYRHAA</sequence>
<reference evidence="3" key="1">
    <citation type="journal article" date="2019" name="Int. J. Syst. Evol. Microbiol.">
        <title>The Global Catalogue of Microorganisms (GCM) 10K type strain sequencing project: providing services to taxonomists for standard genome sequencing and annotation.</title>
        <authorList>
            <consortium name="The Broad Institute Genomics Platform"/>
            <consortium name="The Broad Institute Genome Sequencing Center for Infectious Disease"/>
            <person name="Wu L."/>
            <person name="Ma J."/>
        </authorList>
    </citation>
    <scope>NUCLEOTIDE SEQUENCE [LARGE SCALE GENOMIC DNA]</scope>
    <source>
        <strain evidence="3">JCM 5052</strain>
    </source>
</reference>
<dbReference type="InterPro" id="IPR001584">
    <property type="entry name" value="Integrase_cat-core"/>
</dbReference>
<protein>
    <recommendedName>
        <fullName evidence="1">Integrase catalytic domain-containing protein</fullName>
    </recommendedName>
</protein>
<proteinExistence type="predicted"/>
<organism evidence="2 3">
    <name type="scientific">Streptomyces mordarskii</name>
    <dbReference type="NCBI Taxonomy" id="1226758"/>
    <lineage>
        <taxon>Bacteria</taxon>
        <taxon>Bacillati</taxon>
        <taxon>Actinomycetota</taxon>
        <taxon>Actinomycetes</taxon>
        <taxon>Kitasatosporales</taxon>
        <taxon>Streptomycetaceae</taxon>
        <taxon>Streptomyces</taxon>
    </lineage>
</organism>
<dbReference type="Pfam" id="PF13683">
    <property type="entry name" value="rve_3"/>
    <property type="match status" value="1"/>
</dbReference>
<dbReference type="Gene3D" id="3.30.420.10">
    <property type="entry name" value="Ribonuclease H-like superfamily/Ribonuclease H"/>
    <property type="match status" value="1"/>
</dbReference>
<evidence type="ECO:0000259" key="1">
    <source>
        <dbReference type="PROSITE" id="PS50994"/>
    </source>
</evidence>
<dbReference type="InterPro" id="IPR036397">
    <property type="entry name" value="RNaseH_sf"/>
</dbReference>
<dbReference type="EMBL" id="BAAABZ010000025">
    <property type="protein sequence ID" value="GAA0532416.1"/>
    <property type="molecule type" value="Genomic_DNA"/>
</dbReference>
<comment type="caution">
    <text evidence="2">The sequence shown here is derived from an EMBL/GenBank/DDBJ whole genome shotgun (WGS) entry which is preliminary data.</text>
</comment>
<name>A0ABP3N086_9ACTN</name>
<gene>
    <name evidence="2" type="ORF">GCM10010390_38340</name>
</gene>
<keyword evidence="3" id="KW-1185">Reference proteome</keyword>
<feature type="domain" description="Integrase catalytic" evidence="1">
    <location>
        <begin position="48"/>
        <end position="227"/>
    </location>
</feature>
<dbReference type="PROSITE" id="PS50994">
    <property type="entry name" value="INTEGRASE"/>
    <property type="match status" value="1"/>
</dbReference>
<evidence type="ECO:0000313" key="2">
    <source>
        <dbReference type="EMBL" id="GAA0532416.1"/>
    </source>
</evidence>